<keyword evidence="1" id="KW-0175">Coiled coil</keyword>
<organism evidence="2 3">
    <name type="scientific">Mycoplasma suis (strain Illinois)</name>
    <dbReference type="NCBI Taxonomy" id="768700"/>
    <lineage>
        <taxon>Bacteria</taxon>
        <taxon>Bacillati</taxon>
        <taxon>Mycoplasmatota</taxon>
        <taxon>Mollicutes</taxon>
        <taxon>Mycoplasmataceae</taxon>
        <taxon>Mycoplasma</taxon>
    </lineage>
</organism>
<feature type="coiled-coil region" evidence="1">
    <location>
        <begin position="62"/>
        <end position="89"/>
    </location>
</feature>
<dbReference type="STRING" id="768700.MSU_0541"/>
<reference evidence="2 3" key="1">
    <citation type="journal article" date="2011" name="J. Bacteriol.">
        <title>Complete genome sequences of two hemotropic Mycoplasmas, Mycoplasma haemofelis strain Ohio2 and Mycoplasma suis strain Illinois.</title>
        <authorList>
            <person name="Messick J.B."/>
            <person name="Santos A.P."/>
            <person name="Guimaraes A.M."/>
        </authorList>
    </citation>
    <scope>NUCLEOTIDE SEQUENCE [LARGE SCALE GENOMIC DNA]</scope>
    <source>
        <strain evidence="2 3">Illinois</strain>
    </source>
</reference>
<evidence type="ECO:0000313" key="3">
    <source>
        <dbReference type="Proteomes" id="UP000007484"/>
    </source>
</evidence>
<evidence type="ECO:0000313" key="2">
    <source>
        <dbReference type="EMBL" id="ADX98074.1"/>
    </source>
</evidence>
<dbReference type="RefSeq" id="WP_013609175.1">
    <property type="nucleotide sequence ID" value="NC_015155.1"/>
</dbReference>
<dbReference type="Proteomes" id="UP000007484">
    <property type="component" value="Chromosome"/>
</dbReference>
<dbReference type="EMBL" id="CP002525">
    <property type="protein sequence ID" value="ADX98074.1"/>
    <property type="molecule type" value="Genomic_DNA"/>
</dbReference>
<protein>
    <submittedName>
        <fullName evidence="2">Uncharacterized protein</fullName>
    </submittedName>
</protein>
<gene>
    <name evidence="2" type="ordered locus">MSU_0541</name>
</gene>
<dbReference type="AlphaFoldDB" id="F0QRF4"/>
<dbReference type="KEGG" id="mss:MSU_0541"/>
<keyword evidence="3" id="KW-1185">Reference proteome</keyword>
<evidence type="ECO:0000256" key="1">
    <source>
        <dbReference type="SAM" id="Coils"/>
    </source>
</evidence>
<name>F0QRF4_MYCSL</name>
<sequence>MVLFSKIAAWIIGLTALGTTGTAISSFSGVKDYLNVFSKYLEENKENLKGKKIHLSESFSSIKELQEKINSVKEYLDGKTNSLDKLENQEFKKVIQDVKSWMDKEGNSDTKKKFGEASKKIDDLSNFLGKKFAETPDELKHEQLQDLLSKYMKKEEVGNLTPFILPIVSAINEADKELNRKHPSFEELNSSPEAKKFWETYKNL</sequence>
<dbReference type="HOGENOM" id="CLU_1395004_0_0_14"/>
<accession>F0QRF4</accession>
<proteinExistence type="predicted"/>